<keyword evidence="2" id="KW-1185">Reference proteome</keyword>
<dbReference type="KEGG" id="lpav:PLANPX_2752"/>
<name>A0A5K7X900_9BACT</name>
<dbReference type="EMBL" id="AP021861">
    <property type="protein sequence ID" value="BBO33140.1"/>
    <property type="molecule type" value="Genomic_DNA"/>
</dbReference>
<dbReference type="AlphaFoldDB" id="A0A5K7X900"/>
<evidence type="ECO:0000313" key="1">
    <source>
        <dbReference type="EMBL" id="BBO33140.1"/>
    </source>
</evidence>
<proteinExistence type="predicted"/>
<gene>
    <name evidence="1" type="ORF">PLANPX_2752</name>
</gene>
<protein>
    <submittedName>
        <fullName evidence="1">Uncharacterized protein</fullName>
    </submittedName>
</protein>
<sequence length="42" mass="4876">MPKAAFAREKFRPFLFHSLQLAQNQVREGAHSLKERDQLHAA</sequence>
<organism evidence="1 2">
    <name type="scientific">Lacipirellula parvula</name>
    <dbReference type="NCBI Taxonomy" id="2650471"/>
    <lineage>
        <taxon>Bacteria</taxon>
        <taxon>Pseudomonadati</taxon>
        <taxon>Planctomycetota</taxon>
        <taxon>Planctomycetia</taxon>
        <taxon>Pirellulales</taxon>
        <taxon>Lacipirellulaceae</taxon>
        <taxon>Lacipirellula</taxon>
    </lineage>
</organism>
<accession>A0A5K7X900</accession>
<dbReference type="Proteomes" id="UP000326837">
    <property type="component" value="Chromosome"/>
</dbReference>
<reference evidence="2" key="1">
    <citation type="submission" date="2019-10" db="EMBL/GenBank/DDBJ databases">
        <title>Lacipirellula parvula gen. nov., sp. nov., representing a lineage of planctomycetes widespread in freshwater anoxic habitats, and description of the family Lacipirellulaceae.</title>
        <authorList>
            <person name="Dedysh S.N."/>
            <person name="Kulichevskaya I.S."/>
            <person name="Beletsky A.V."/>
            <person name="Rakitin A.L."/>
            <person name="Mardanov A.V."/>
            <person name="Ivanova A.A."/>
            <person name="Saltykova V.X."/>
            <person name="Rijpstra W.I.C."/>
            <person name="Sinninghe Damste J.S."/>
            <person name="Ravin N.V."/>
        </authorList>
    </citation>
    <scope>NUCLEOTIDE SEQUENCE [LARGE SCALE GENOMIC DNA]</scope>
    <source>
        <strain evidence="2">PX69</strain>
    </source>
</reference>
<evidence type="ECO:0000313" key="2">
    <source>
        <dbReference type="Proteomes" id="UP000326837"/>
    </source>
</evidence>